<name>A0A6B1F6L8_9SYNE</name>
<dbReference type="PANTHER" id="PTHR43464">
    <property type="entry name" value="METHYLTRANSFERASE"/>
    <property type="match status" value="1"/>
</dbReference>
<organism evidence="2">
    <name type="scientific">Synechococcus sp. SB0676_bin_10</name>
    <dbReference type="NCBI Taxonomy" id="2604869"/>
    <lineage>
        <taxon>Bacteria</taxon>
        <taxon>Bacillati</taxon>
        <taxon>Cyanobacteriota</taxon>
        <taxon>Cyanophyceae</taxon>
        <taxon>Synechococcales</taxon>
        <taxon>Synechococcaceae</taxon>
        <taxon>Synechococcus</taxon>
    </lineage>
</organism>
<dbReference type="InterPro" id="IPR041698">
    <property type="entry name" value="Methyltransf_25"/>
</dbReference>
<gene>
    <name evidence="2" type="ORF">F4162_08670</name>
</gene>
<evidence type="ECO:0000259" key="1">
    <source>
        <dbReference type="Pfam" id="PF13649"/>
    </source>
</evidence>
<dbReference type="CDD" id="cd02440">
    <property type="entry name" value="AdoMet_MTases"/>
    <property type="match status" value="1"/>
</dbReference>
<accession>A0A6B1F6L8</accession>
<feature type="domain" description="Methyltransferase" evidence="1">
    <location>
        <begin position="42"/>
        <end position="136"/>
    </location>
</feature>
<keyword evidence="2" id="KW-0808">Transferase</keyword>
<dbReference type="PANTHER" id="PTHR43464:SF78">
    <property type="entry name" value="SLR1117 PROTEIN"/>
    <property type="match status" value="1"/>
</dbReference>
<proteinExistence type="predicted"/>
<sequence length="251" mass="28199">MDNLQLLVDLHQDAQRQGPGGEEQTRLAVALSGLGRVRNLKIADIGCGSGASTLVLARTLDAHITAVDIFPEFLNKLAEAASRTGVDAHITTLAESMDKLPFMEAEFDAVWSEGAIYNMGFSRGIEAWRKYLKTGGILAVSELTWLRDERPEPLQTYWGQEYPEVDTASAKMAILERLGFSPIGYFVLPENCWLDNYYRPLQERFAGFLERHQHSDAARAIVETEENEISLYEQHKSFISYGYYVARKASD</sequence>
<reference evidence="2" key="1">
    <citation type="submission" date="2019-09" db="EMBL/GenBank/DDBJ databases">
        <title>Characterisation of the sponge microbiome using genome-centric metagenomics.</title>
        <authorList>
            <person name="Engelberts J.P."/>
            <person name="Robbins S.J."/>
            <person name="De Goeij J.M."/>
            <person name="Aranda M."/>
            <person name="Bell S.C."/>
            <person name="Webster N.S."/>
        </authorList>
    </citation>
    <scope>NUCLEOTIDE SEQUENCE</scope>
    <source>
        <strain evidence="2">SB0676_bin_10</strain>
    </source>
</reference>
<keyword evidence="2" id="KW-0489">Methyltransferase</keyword>
<dbReference type="EMBL" id="VYDO01000273">
    <property type="protein sequence ID" value="MYG39010.1"/>
    <property type="molecule type" value="Genomic_DNA"/>
</dbReference>
<dbReference type="AlphaFoldDB" id="A0A6B1F6L8"/>
<dbReference type="Pfam" id="PF13649">
    <property type="entry name" value="Methyltransf_25"/>
    <property type="match status" value="1"/>
</dbReference>
<dbReference type="SUPFAM" id="SSF53335">
    <property type="entry name" value="S-adenosyl-L-methionine-dependent methyltransferases"/>
    <property type="match status" value="1"/>
</dbReference>
<comment type="caution">
    <text evidence="2">The sequence shown here is derived from an EMBL/GenBank/DDBJ whole genome shotgun (WGS) entry which is preliminary data.</text>
</comment>
<dbReference type="GO" id="GO:0032259">
    <property type="term" value="P:methylation"/>
    <property type="evidence" value="ECO:0007669"/>
    <property type="project" value="UniProtKB-KW"/>
</dbReference>
<dbReference type="Gene3D" id="3.40.50.150">
    <property type="entry name" value="Vaccinia Virus protein VP39"/>
    <property type="match status" value="1"/>
</dbReference>
<dbReference type="GO" id="GO:0008168">
    <property type="term" value="F:methyltransferase activity"/>
    <property type="evidence" value="ECO:0007669"/>
    <property type="project" value="UniProtKB-KW"/>
</dbReference>
<protein>
    <submittedName>
        <fullName evidence="2">Class I SAM-dependent methyltransferase</fullName>
    </submittedName>
</protein>
<evidence type="ECO:0000313" key="2">
    <source>
        <dbReference type="EMBL" id="MYG39010.1"/>
    </source>
</evidence>
<dbReference type="InterPro" id="IPR029063">
    <property type="entry name" value="SAM-dependent_MTases_sf"/>
</dbReference>